<sequence length="117" mass="13923">MTVLFRRIKPAQNFRITKHQIAKFLRIPESLIIKIESWLYVIFVHCLDKGGQFISYRQMEQWKNAIACQLQKCSTQQQLQYLWNAIERDRTKHNSQYADPVLPFLKKIWAKCLPTAA</sequence>
<comment type="caution">
    <text evidence="1">The sequence shown here is derived from an EMBL/GenBank/DDBJ whole genome shotgun (WGS) entry which is preliminary data.</text>
</comment>
<proteinExistence type="predicted"/>
<evidence type="ECO:0000313" key="1">
    <source>
        <dbReference type="EMBL" id="MBW4547399.1"/>
    </source>
</evidence>
<reference evidence="1" key="1">
    <citation type="submission" date="2021-05" db="EMBL/GenBank/DDBJ databases">
        <authorList>
            <person name="Pietrasiak N."/>
            <person name="Ward R."/>
            <person name="Stajich J.E."/>
            <person name="Kurbessoian T."/>
        </authorList>
    </citation>
    <scope>NUCLEOTIDE SEQUENCE</scope>
    <source>
        <strain evidence="1">CPER-KK1</strain>
    </source>
</reference>
<dbReference type="EMBL" id="JAHHIF010000040">
    <property type="protein sequence ID" value="MBW4547399.1"/>
    <property type="molecule type" value="Genomic_DNA"/>
</dbReference>
<protein>
    <submittedName>
        <fullName evidence="1">Uncharacterized protein</fullName>
    </submittedName>
</protein>
<name>A0A951PQD1_9CYAN</name>
<accession>A0A951PQD1</accession>
<dbReference type="AlphaFoldDB" id="A0A951PQD1"/>
<organism evidence="1 2">
    <name type="scientific">Symplocastrum torsivum CPER-KK1</name>
    <dbReference type="NCBI Taxonomy" id="450513"/>
    <lineage>
        <taxon>Bacteria</taxon>
        <taxon>Bacillati</taxon>
        <taxon>Cyanobacteriota</taxon>
        <taxon>Cyanophyceae</taxon>
        <taxon>Oscillatoriophycideae</taxon>
        <taxon>Oscillatoriales</taxon>
        <taxon>Microcoleaceae</taxon>
        <taxon>Symplocastrum</taxon>
    </lineage>
</organism>
<evidence type="ECO:0000313" key="2">
    <source>
        <dbReference type="Proteomes" id="UP000753908"/>
    </source>
</evidence>
<reference evidence="1" key="2">
    <citation type="journal article" date="2022" name="Microbiol. Resour. Announc.">
        <title>Metagenome Sequencing to Explore Phylogenomics of Terrestrial Cyanobacteria.</title>
        <authorList>
            <person name="Ward R.D."/>
            <person name="Stajich J.E."/>
            <person name="Johansen J.R."/>
            <person name="Huntemann M."/>
            <person name="Clum A."/>
            <person name="Foster B."/>
            <person name="Foster B."/>
            <person name="Roux S."/>
            <person name="Palaniappan K."/>
            <person name="Varghese N."/>
            <person name="Mukherjee S."/>
            <person name="Reddy T.B.K."/>
            <person name="Daum C."/>
            <person name="Copeland A."/>
            <person name="Chen I.A."/>
            <person name="Ivanova N.N."/>
            <person name="Kyrpides N.C."/>
            <person name="Shapiro N."/>
            <person name="Eloe-Fadrosh E.A."/>
            <person name="Pietrasiak N."/>
        </authorList>
    </citation>
    <scope>NUCLEOTIDE SEQUENCE</scope>
    <source>
        <strain evidence="1">CPER-KK1</strain>
    </source>
</reference>
<dbReference type="Proteomes" id="UP000753908">
    <property type="component" value="Unassembled WGS sequence"/>
</dbReference>
<gene>
    <name evidence="1" type="ORF">KME25_23605</name>
</gene>